<name>A0A0M3J2N4_ANISI</name>
<reference evidence="2 3" key="2">
    <citation type="submission" date="2018-11" db="EMBL/GenBank/DDBJ databases">
        <authorList>
            <consortium name="Pathogen Informatics"/>
        </authorList>
    </citation>
    <scope>NUCLEOTIDE SEQUENCE [LARGE SCALE GENOMIC DNA]</scope>
</reference>
<evidence type="ECO:0000313" key="2">
    <source>
        <dbReference type="EMBL" id="VDK19041.1"/>
    </source>
</evidence>
<protein>
    <submittedName>
        <fullName evidence="4">Toxin_TOLIP domain-containing protein</fullName>
    </submittedName>
</protein>
<keyword evidence="1" id="KW-0472">Membrane</keyword>
<gene>
    <name evidence="2" type="ORF">ASIM_LOCUS1667</name>
</gene>
<proteinExistence type="predicted"/>
<dbReference type="AlphaFoldDB" id="A0A0M3J2N4"/>
<evidence type="ECO:0000313" key="4">
    <source>
        <dbReference type="WBParaSite" id="ASIM_0000179401-mRNA-1"/>
    </source>
</evidence>
<feature type="transmembrane region" description="Helical" evidence="1">
    <location>
        <begin position="6"/>
        <end position="24"/>
    </location>
</feature>
<organism evidence="4">
    <name type="scientific">Anisakis simplex</name>
    <name type="common">Herring worm</name>
    <dbReference type="NCBI Taxonomy" id="6269"/>
    <lineage>
        <taxon>Eukaryota</taxon>
        <taxon>Metazoa</taxon>
        <taxon>Ecdysozoa</taxon>
        <taxon>Nematoda</taxon>
        <taxon>Chromadorea</taxon>
        <taxon>Rhabditida</taxon>
        <taxon>Spirurina</taxon>
        <taxon>Ascaridomorpha</taxon>
        <taxon>Ascaridoidea</taxon>
        <taxon>Anisakidae</taxon>
        <taxon>Anisakis</taxon>
        <taxon>Anisakis simplex complex</taxon>
    </lineage>
</organism>
<dbReference type="Proteomes" id="UP000267096">
    <property type="component" value="Unassembled WGS sequence"/>
</dbReference>
<reference evidence="4" key="1">
    <citation type="submission" date="2017-02" db="UniProtKB">
        <authorList>
            <consortium name="WormBaseParasite"/>
        </authorList>
    </citation>
    <scope>IDENTIFICATION</scope>
</reference>
<accession>A0A0M3J2N4</accession>
<evidence type="ECO:0000313" key="3">
    <source>
        <dbReference type="Proteomes" id="UP000267096"/>
    </source>
</evidence>
<sequence length="112" mass="12597">MLIDSSNCLVFISFVLIWYAELLYGKLSVSDLKALCAHEKPYCIQKAVNGECYGSSLKSQTLKKTCRCSCDAMHHERIQTCCRTVGRRGMGFCLPLCGYNTTADEVHTIFEQ</sequence>
<keyword evidence="1" id="KW-0812">Transmembrane</keyword>
<keyword evidence="1" id="KW-1133">Transmembrane helix</keyword>
<dbReference type="EMBL" id="UYRR01001891">
    <property type="protein sequence ID" value="VDK19041.1"/>
    <property type="molecule type" value="Genomic_DNA"/>
</dbReference>
<evidence type="ECO:0000256" key="1">
    <source>
        <dbReference type="SAM" id="Phobius"/>
    </source>
</evidence>
<dbReference type="WBParaSite" id="ASIM_0000179401-mRNA-1">
    <property type="protein sequence ID" value="ASIM_0000179401-mRNA-1"/>
    <property type="gene ID" value="ASIM_0000179401"/>
</dbReference>
<dbReference type="OrthoDB" id="5843172at2759"/>
<keyword evidence="3" id="KW-1185">Reference proteome</keyword>